<dbReference type="PANTHER" id="PTHR43818:SF10">
    <property type="entry name" value="NADH-DEPENDENT DEHYDROGENASE-RELATED"/>
    <property type="match status" value="1"/>
</dbReference>
<accession>X0UXD1</accession>
<feature type="domain" description="Gfo/Idh/MocA-like oxidoreductase bacterial type C-terminal" evidence="1">
    <location>
        <begin position="24"/>
        <end position="82"/>
    </location>
</feature>
<dbReference type="Pfam" id="PF19051">
    <property type="entry name" value="GFO_IDH_MocA_C2"/>
    <property type="match status" value="1"/>
</dbReference>
<dbReference type="SUPFAM" id="SSF55347">
    <property type="entry name" value="Glyceraldehyde-3-phosphate dehydrogenase-like, C-terminal domain"/>
    <property type="match status" value="1"/>
</dbReference>
<feature type="non-terminal residue" evidence="2">
    <location>
        <position position="1"/>
    </location>
</feature>
<reference evidence="2" key="1">
    <citation type="journal article" date="2014" name="Front. Microbiol.">
        <title>High frequency of phylogenetically diverse reductive dehalogenase-homologous genes in deep subseafloor sedimentary metagenomes.</title>
        <authorList>
            <person name="Kawai M."/>
            <person name="Futagami T."/>
            <person name="Toyoda A."/>
            <person name="Takaki Y."/>
            <person name="Nishi S."/>
            <person name="Hori S."/>
            <person name="Arai W."/>
            <person name="Tsubouchi T."/>
            <person name="Morono Y."/>
            <person name="Uchiyama I."/>
            <person name="Ito T."/>
            <person name="Fujiyama A."/>
            <person name="Inagaki F."/>
            <person name="Takami H."/>
        </authorList>
    </citation>
    <scope>NUCLEOTIDE SEQUENCE</scope>
    <source>
        <strain evidence="2">Expedition CK06-06</strain>
    </source>
</reference>
<dbReference type="Gene3D" id="3.30.360.10">
    <property type="entry name" value="Dihydrodipicolinate Reductase, domain 2"/>
    <property type="match status" value="1"/>
</dbReference>
<sequence>RPEFALQAWTNRPVWPQGMGRPAETPPVPDTLDWDLWLGPAEYRPYNPIYLPFGWRAWWDFGCGALGDMACHILDPVFSALKLRYPTSVEASISMYVSPEEMWVKVDNKETFPRASIVNYKFPAREDMPPVKLTWYDGGLMPPRPEDLGPDDEIGSRGNGVIFIGDRGKLTCNTYG</sequence>
<protein>
    <recommendedName>
        <fullName evidence="1">Gfo/Idh/MocA-like oxidoreductase bacterial type C-terminal domain-containing protein</fullName>
    </recommendedName>
</protein>
<organism evidence="2">
    <name type="scientific">marine sediment metagenome</name>
    <dbReference type="NCBI Taxonomy" id="412755"/>
    <lineage>
        <taxon>unclassified sequences</taxon>
        <taxon>metagenomes</taxon>
        <taxon>ecological metagenomes</taxon>
    </lineage>
</organism>
<evidence type="ECO:0000259" key="1">
    <source>
        <dbReference type="Pfam" id="PF19051"/>
    </source>
</evidence>
<dbReference type="AlphaFoldDB" id="X0UXD1"/>
<name>X0UXD1_9ZZZZ</name>
<dbReference type="InterPro" id="IPR050463">
    <property type="entry name" value="Gfo/Idh/MocA_oxidrdct_glycsds"/>
</dbReference>
<feature type="non-terminal residue" evidence="2">
    <location>
        <position position="176"/>
    </location>
</feature>
<comment type="caution">
    <text evidence="2">The sequence shown here is derived from an EMBL/GenBank/DDBJ whole genome shotgun (WGS) entry which is preliminary data.</text>
</comment>
<gene>
    <name evidence="2" type="ORF">S01H1_22923</name>
</gene>
<evidence type="ECO:0000313" key="2">
    <source>
        <dbReference type="EMBL" id="GAF93110.1"/>
    </source>
</evidence>
<dbReference type="InterPro" id="IPR043906">
    <property type="entry name" value="Gfo/Idh/MocA_OxRdtase_bact_C"/>
</dbReference>
<dbReference type="EMBL" id="BARS01013070">
    <property type="protein sequence ID" value="GAF93110.1"/>
    <property type="molecule type" value="Genomic_DNA"/>
</dbReference>
<proteinExistence type="predicted"/>
<dbReference type="PANTHER" id="PTHR43818">
    <property type="entry name" value="BCDNA.GH03377"/>
    <property type="match status" value="1"/>
</dbReference>